<dbReference type="Proteomes" id="UP001596016">
    <property type="component" value="Unassembled WGS sequence"/>
</dbReference>
<dbReference type="RefSeq" id="WP_378231116.1">
    <property type="nucleotide sequence ID" value="NZ_JBHSLL010000056.1"/>
</dbReference>
<reference evidence="2" key="1">
    <citation type="journal article" date="2019" name="Int. J. Syst. Evol. Microbiol.">
        <title>The Global Catalogue of Microorganisms (GCM) 10K type strain sequencing project: providing services to taxonomists for standard genome sequencing and annotation.</title>
        <authorList>
            <consortium name="The Broad Institute Genomics Platform"/>
            <consortium name="The Broad Institute Genome Sequencing Center for Infectious Disease"/>
            <person name="Wu L."/>
            <person name="Ma J."/>
        </authorList>
    </citation>
    <scope>NUCLEOTIDE SEQUENCE [LARGE SCALE GENOMIC DNA]</scope>
    <source>
        <strain evidence="2">CGMCC 4.1415</strain>
    </source>
</reference>
<protein>
    <submittedName>
        <fullName evidence="1">LPS assembly lipoprotein LptE</fullName>
    </submittedName>
</protein>
<gene>
    <name evidence="1" type="primary">lptE</name>
    <name evidence="1" type="ORF">ACFPLB_15105</name>
</gene>
<comment type="caution">
    <text evidence="1">The sequence shown here is derived from an EMBL/GenBank/DDBJ whole genome shotgun (WGS) entry which is preliminary data.</text>
</comment>
<name>A0ABW0H0I1_9HYPH</name>
<dbReference type="EMBL" id="JBHSLL010000056">
    <property type="protein sequence ID" value="MFC5387287.1"/>
    <property type="molecule type" value="Genomic_DNA"/>
</dbReference>
<sequence>MSLPDRTKRTMSGPESRAGWRTGRIAAGVVLLLSTGFLAACSVQPLYSNQPTSIAGQKVSAEELASISIKPVETRPAQQVRNNLIFGLTRGKGQPAEPAYLLELNVTEQVTSVASIQVTKDQDEPSAGAVTLTANYRLTEVSTGKLAGTGRRSITASFDRPKQEFATYRAQIDAQNRAARELAGVLQLALALDLSKQK</sequence>
<keyword evidence="2" id="KW-1185">Reference proteome</keyword>
<organism evidence="1 2">
    <name type="scientific">Aquamicrobium segne</name>
    <dbReference type="NCBI Taxonomy" id="469547"/>
    <lineage>
        <taxon>Bacteria</taxon>
        <taxon>Pseudomonadati</taxon>
        <taxon>Pseudomonadota</taxon>
        <taxon>Alphaproteobacteria</taxon>
        <taxon>Hyphomicrobiales</taxon>
        <taxon>Phyllobacteriaceae</taxon>
        <taxon>Aquamicrobium</taxon>
    </lineage>
</organism>
<evidence type="ECO:0000313" key="1">
    <source>
        <dbReference type="EMBL" id="MFC5387287.1"/>
    </source>
</evidence>
<evidence type="ECO:0000313" key="2">
    <source>
        <dbReference type="Proteomes" id="UP001596016"/>
    </source>
</evidence>
<accession>A0ABW0H0I1</accession>
<proteinExistence type="predicted"/>
<keyword evidence="1" id="KW-0449">Lipoprotein</keyword>
<dbReference type="Gene3D" id="3.30.160.150">
    <property type="entry name" value="Lipoprotein like domain"/>
    <property type="match status" value="1"/>
</dbReference>